<gene>
    <name evidence="1" type="ORF">PS712_03342</name>
</gene>
<protein>
    <submittedName>
        <fullName evidence="1">Uncharacterized protein</fullName>
    </submittedName>
</protein>
<evidence type="ECO:0000313" key="2">
    <source>
        <dbReference type="Proteomes" id="UP000326018"/>
    </source>
</evidence>
<proteinExistence type="predicted"/>
<organism evidence="1 2">
    <name type="scientific">Pseudomonas fluorescens</name>
    <dbReference type="NCBI Taxonomy" id="294"/>
    <lineage>
        <taxon>Bacteria</taxon>
        <taxon>Pseudomonadati</taxon>
        <taxon>Pseudomonadota</taxon>
        <taxon>Gammaproteobacteria</taxon>
        <taxon>Pseudomonadales</taxon>
        <taxon>Pseudomonadaceae</taxon>
        <taxon>Pseudomonas</taxon>
    </lineage>
</organism>
<sequence length="314" mass="35386">MSLSRSHQAKHRLYDNLQRPPADPTVLWVQFEQSRRCHSLNHRRRQHEGASSRNVSRSAFPALPASFLETYFSHPIEGDWRIGADKRVAFLASAAIKIETTLMDLSVIHSDAGPCVPCYAAIALDIRSRRVLAFRLFYGVTLHQATLRALGAMLEKVTGAVSIFACVPQRYRFHGSDFEVVAIRDGSVWLRPTGFLESKVTLCCTRTALRRRLHAIPAGLVSTLLPRRNAEDAHVTASSHPKRSKIDHPAAAIQELARHCARTNAWHPALPTFRTLAGVIAVDIKRLNLTRPLEVQLTRPSYITLYRLIRDIRR</sequence>
<dbReference type="AlphaFoldDB" id="A0A5E7DQQ2"/>
<dbReference type="Proteomes" id="UP000326018">
    <property type="component" value="Unassembled WGS sequence"/>
</dbReference>
<name>A0A5E7DQQ2_PSEFL</name>
<accession>A0A5E7DQQ2</accession>
<reference evidence="1 2" key="1">
    <citation type="submission" date="2019-09" db="EMBL/GenBank/DDBJ databases">
        <authorList>
            <person name="Chandra G."/>
            <person name="Truman W A."/>
        </authorList>
    </citation>
    <scope>NUCLEOTIDE SEQUENCE [LARGE SCALE GENOMIC DNA]</scope>
    <source>
        <strain evidence="1">PS712</strain>
    </source>
</reference>
<dbReference type="EMBL" id="CABVIB010000016">
    <property type="protein sequence ID" value="VVO09532.1"/>
    <property type="molecule type" value="Genomic_DNA"/>
</dbReference>
<evidence type="ECO:0000313" key="1">
    <source>
        <dbReference type="EMBL" id="VVO09532.1"/>
    </source>
</evidence>